<proteinExistence type="predicted"/>
<dbReference type="InterPro" id="IPR000477">
    <property type="entry name" value="RT_dom"/>
</dbReference>
<dbReference type="Pfam" id="PF00078">
    <property type="entry name" value="RVT_1"/>
    <property type="match status" value="1"/>
</dbReference>
<dbReference type="InterPro" id="IPR043128">
    <property type="entry name" value="Rev_trsase/Diguanyl_cyclase"/>
</dbReference>
<dbReference type="PROSITE" id="PS50878">
    <property type="entry name" value="RT_POL"/>
    <property type="match status" value="1"/>
</dbReference>
<organism evidence="2 3">
    <name type="scientific">Hypsibius exemplaris</name>
    <name type="common">Freshwater tardigrade</name>
    <dbReference type="NCBI Taxonomy" id="2072580"/>
    <lineage>
        <taxon>Eukaryota</taxon>
        <taxon>Metazoa</taxon>
        <taxon>Ecdysozoa</taxon>
        <taxon>Tardigrada</taxon>
        <taxon>Eutardigrada</taxon>
        <taxon>Parachela</taxon>
        <taxon>Hypsibioidea</taxon>
        <taxon>Hypsibiidae</taxon>
        <taxon>Hypsibius</taxon>
    </lineage>
</organism>
<dbReference type="PANTHER" id="PTHR33050">
    <property type="entry name" value="REVERSE TRANSCRIPTASE DOMAIN-CONTAINING PROTEIN"/>
    <property type="match status" value="1"/>
</dbReference>
<dbReference type="OrthoDB" id="6019648at2759"/>
<name>A0A1W0XEH3_HYPEX</name>
<dbReference type="Proteomes" id="UP000192578">
    <property type="component" value="Unassembled WGS sequence"/>
</dbReference>
<sequence>MDSTWGIWAQLPRMTPNARTATMYPEVLRASITKEIALRHTVGSFDKPPLDNFVCSSLGVRPKKTGAARIIMDLSQPFGALMAKLDVKYAFRIIPIQRKDWNLLGFAHDGKYYFDTVLPFGLQSSPAIFNQLADLLEWLLKVNGDCPDILHYMDDFFIAGAPDTTNCNIAVSYLTALADDIGLPLAPEKTMGPTTTLPFLCIMIDSVKRTLSIPMKRSRTSPAKFRLGKGLAGNSPLYVSGDGSYLTRQRVNQVVKDLLAVSFKSHSFQIGAATTAAEAGIPVDLIRILGR</sequence>
<dbReference type="PANTHER" id="PTHR33050:SF8">
    <property type="entry name" value="REVERSE TRANSCRIPTASE DOMAIN-CONTAINING PROTEIN"/>
    <property type="match status" value="1"/>
</dbReference>
<accession>A0A1W0XEH3</accession>
<dbReference type="SUPFAM" id="SSF56672">
    <property type="entry name" value="DNA/RNA polymerases"/>
    <property type="match status" value="1"/>
</dbReference>
<dbReference type="AlphaFoldDB" id="A0A1W0XEH3"/>
<feature type="domain" description="Reverse transcriptase" evidence="1">
    <location>
        <begin position="1"/>
        <end position="204"/>
    </location>
</feature>
<evidence type="ECO:0000313" key="2">
    <source>
        <dbReference type="EMBL" id="OQV25874.1"/>
    </source>
</evidence>
<gene>
    <name evidence="2" type="ORF">BV898_00023</name>
</gene>
<comment type="caution">
    <text evidence="2">The sequence shown here is derived from an EMBL/GenBank/DDBJ whole genome shotgun (WGS) entry which is preliminary data.</text>
</comment>
<evidence type="ECO:0000313" key="3">
    <source>
        <dbReference type="Proteomes" id="UP000192578"/>
    </source>
</evidence>
<dbReference type="EMBL" id="MTYJ01000001">
    <property type="protein sequence ID" value="OQV25874.1"/>
    <property type="molecule type" value="Genomic_DNA"/>
</dbReference>
<protein>
    <recommendedName>
        <fullName evidence="1">Reverse transcriptase domain-containing protein</fullName>
    </recommendedName>
</protein>
<dbReference type="InterPro" id="IPR043502">
    <property type="entry name" value="DNA/RNA_pol_sf"/>
</dbReference>
<evidence type="ECO:0000259" key="1">
    <source>
        <dbReference type="PROSITE" id="PS50878"/>
    </source>
</evidence>
<dbReference type="InterPro" id="IPR052055">
    <property type="entry name" value="Hepadnavirus_pol/RT"/>
</dbReference>
<reference evidence="3" key="1">
    <citation type="submission" date="2017-01" db="EMBL/GenBank/DDBJ databases">
        <title>Comparative genomics of anhydrobiosis in the tardigrade Hypsibius dujardini.</title>
        <authorList>
            <person name="Yoshida Y."/>
            <person name="Koutsovoulos G."/>
            <person name="Laetsch D."/>
            <person name="Stevens L."/>
            <person name="Kumar S."/>
            <person name="Horikawa D."/>
            <person name="Ishino K."/>
            <person name="Komine S."/>
            <person name="Tomita M."/>
            <person name="Blaxter M."/>
            <person name="Arakawa K."/>
        </authorList>
    </citation>
    <scope>NUCLEOTIDE SEQUENCE [LARGE SCALE GENOMIC DNA]</scope>
    <source>
        <strain evidence="3">Z151</strain>
    </source>
</reference>
<dbReference type="Gene3D" id="3.30.70.270">
    <property type="match status" value="1"/>
</dbReference>
<keyword evidence="3" id="KW-1185">Reference proteome</keyword>